<proteinExistence type="predicted"/>
<name>A0A0D2HQ84_CLAB1</name>
<dbReference type="Proteomes" id="UP000053789">
    <property type="component" value="Unassembled WGS sequence"/>
</dbReference>
<evidence type="ECO:0000313" key="1">
    <source>
        <dbReference type="EMBL" id="KIW86604.1"/>
    </source>
</evidence>
<dbReference type="VEuPathDB" id="FungiDB:Z519_12788"/>
<dbReference type="HOGENOM" id="CLU_1875209_0_0_1"/>
<dbReference type="OrthoDB" id="4451586at2759"/>
<evidence type="ECO:0000313" key="2">
    <source>
        <dbReference type="Proteomes" id="UP000053789"/>
    </source>
</evidence>
<accession>A0A0D2HQ84</accession>
<dbReference type="GeneID" id="27705716"/>
<dbReference type="EMBL" id="KN847015">
    <property type="protein sequence ID" value="KIW86604.1"/>
    <property type="molecule type" value="Genomic_DNA"/>
</dbReference>
<sequence>MTQIQDAFTVMYYDCRVALAKMFMAKVKLLSTVGRELEKLYVLRSIRGPNTEPRMFYNSKLSNFDLGGFHKLANELDDRNNQLPKPCQIQQRANLDWPNAPFLHLHRVYLRMVFLLVLEALHRPLSLSGGRLSLSV</sequence>
<protein>
    <submittedName>
        <fullName evidence="1">Uncharacterized protein</fullName>
    </submittedName>
</protein>
<dbReference type="RefSeq" id="XP_016613273.1">
    <property type="nucleotide sequence ID" value="XM_016770493.1"/>
</dbReference>
<reference evidence="1" key="1">
    <citation type="submission" date="2015-01" db="EMBL/GenBank/DDBJ databases">
        <title>The Genome Sequence of Cladophialophora bantiana CBS 173.52.</title>
        <authorList>
            <consortium name="The Broad Institute Genomics Platform"/>
            <person name="Cuomo C."/>
            <person name="de Hoog S."/>
            <person name="Gorbushina A."/>
            <person name="Stielow B."/>
            <person name="Teixiera M."/>
            <person name="Abouelleil A."/>
            <person name="Chapman S.B."/>
            <person name="Priest M."/>
            <person name="Young S.K."/>
            <person name="Wortman J."/>
            <person name="Nusbaum C."/>
            <person name="Birren B."/>
        </authorList>
    </citation>
    <scope>NUCLEOTIDE SEQUENCE [LARGE SCALE GENOMIC DNA]</scope>
    <source>
        <strain evidence="1">CBS 173.52</strain>
    </source>
</reference>
<dbReference type="AlphaFoldDB" id="A0A0D2HQ84"/>
<keyword evidence="2" id="KW-1185">Reference proteome</keyword>
<organism evidence="1 2">
    <name type="scientific">Cladophialophora bantiana (strain ATCC 10958 / CBS 173.52 / CDC B-1940 / NIH 8579)</name>
    <name type="common">Xylohypha bantiana</name>
    <dbReference type="NCBI Taxonomy" id="1442370"/>
    <lineage>
        <taxon>Eukaryota</taxon>
        <taxon>Fungi</taxon>
        <taxon>Dikarya</taxon>
        <taxon>Ascomycota</taxon>
        <taxon>Pezizomycotina</taxon>
        <taxon>Eurotiomycetes</taxon>
        <taxon>Chaetothyriomycetidae</taxon>
        <taxon>Chaetothyriales</taxon>
        <taxon>Herpotrichiellaceae</taxon>
        <taxon>Cladophialophora</taxon>
    </lineage>
</organism>
<gene>
    <name evidence="1" type="ORF">Z519_12788</name>
</gene>